<organism evidence="2 3">
    <name type="scientific">Glossina fuscipes</name>
    <dbReference type="NCBI Taxonomy" id="7396"/>
    <lineage>
        <taxon>Eukaryota</taxon>
        <taxon>Metazoa</taxon>
        <taxon>Ecdysozoa</taxon>
        <taxon>Arthropoda</taxon>
        <taxon>Hexapoda</taxon>
        <taxon>Insecta</taxon>
        <taxon>Pterygota</taxon>
        <taxon>Neoptera</taxon>
        <taxon>Endopterygota</taxon>
        <taxon>Diptera</taxon>
        <taxon>Brachycera</taxon>
        <taxon>Muscomorpha</taxon>
        <taxon>Hippoboscoidea</taxon>
        <taxon>Glossinidae</taxon>
        <taxon>Glossina</taxon>
    </lineage>
</organism>
<feature type="compositionally biased region" description="Basic residues" evidence="1">
    <location>
        <begin position="24"/>
        <end position="48"/>
    </location>
</feature>
<feature type="region of interest" description="Disordered" evidence="1">
    <location>
        <begin position="24"/>
        <end position="54"/>
    </location>
</feature>
<protein>
    <submittedName>
        <fullName evidence="3">Uncharacterized protein LOC119640095</fullName>
    </submittedName>
</protein>
<feature type="region of interest" description="Disordered" evidence="1">
    <location>
        <begin position="73"/>
        <end position="94"/>
    </location>
</feature>
<feature type="compositionally biased region" description="Basic and acidic residues" evidence="1">
    <location>
        <begin position="119"/>
        <end position="138"/>
    </location>
</feature>
<dbReference type="Proteomes" id="UP000092443">
    <property type="component" value="Unplaced"/>
</dbReference>
<feature type="compositionally biased region" description="Basic and acidic residues" evidence="1">
    <location>
        <begin position="73"/>
        <end position="85"/>
    </location>
</feature>
<keyword evidence="2" id="KW-1185">Reference proteome</keyword>
<gene>
    <name evidence="3" type="primary">LOC119640095</name>
</gene>
<accession>A0A9C6DWB3</accession>
<evidence type="ECO:0000256" key="1">
    <source>
        <dbReference type="SAM" id="MobiDB-lite"/>
    </source>
</evidence>
<sequence length="138" mass="16159">MQSGTNFIPLSGWKIMCGCCASRSHRRQGRKRKIKSKPKVKAKQTRHYPKSEDKQVFEPIKVSSEKEIQEEVEEWQERRKNEKVKPSQGTTTTKDPGIFDSCLCCLEPGDSDSIIIVNERPRERERREQRLREENAQK</sequence>
<dbReference type="AlphaFoldDB" id="A0A9C6DWB3"/>
<proteinExistence type="predicted"/>
<evidence type="ECO:0000313" key="2">
    <source>
        <dbReference type="Proteomes" id="UP000092443"/>
    </source>
</evidence>
<name>A0A9C6DWB3_9MUSC</name>
<dbReference type="RefSeq" id="XP_037893838.1">
    <property type="nucleotide sequence ID" value="XM_038037910.1"/>
</dbReference>
<evidence type="ECO:0000313" key="3">
    <source>
        <dbReference type="RefSeq" id="XP_037893838.1"/>
    </source>
</evidence>
<feature type="region of interest" description="Disordered" evidence="1">
    <location>
        <begin position="118"/>
        <end position="138"/>
    </location>
</feature>
<dbReference type="GeneID" id="119640095"/>
<reference evidence="3" key="1">
    <citation type="submission" date="2025-08" db="UniProtKB">
        <authorList>
            <consortium name="RefSeq"/>
        </authorList>
    </citation>
    <scope>IDENTIFICATION</scope>
    <source>
        <tissue evidence="3">Whole body pupa</tissue>
    </source>
</reference>
<dbReference type="KEGG" id="gfs:119640095"/>